<feature type="transmembrane region" description="Helical" evidence="1">
    <location>
        <begin position="140"/>
        <end position="158"/>
    </location>
</feature>
<reference evidence="2 3" key="1">
    <citation type="submission" date="2014-12" db="EMBL/GenBank/DDBJ databases">
        <title>Draft genome sequence of Terrisporobacter sp. 08-306576, isolated from the blood culture of a bacteremia patient.</title>
        <authorList>
            <person name="Lund L.C."/>
            <person name="Sydenham T.V."/>
            <person name="Hogh S.V."/>
            <person name="Skov M.N."/>
            <person name="Kemp M."/>
            <person name="Justesen U.S."/>
        </authorList>
    </citation>
    <scope>NUCLEOTIDE SEQUENCE [LARGE SCALE GENOMIC DNA]</scope>
    <source>
        <strain evidence="2 3">08-306576</strain>
    </source>
</reference>
<keyword evidence="1" id="KW-0812">Transmembrane</keyword>
<name>A0A0B3W0P0_9FIRM</name>
<feature type="transmembrane region" description="Helical" evidence="1">
    <location>
        <begin position="256"/>
        <end position="275"/>
    </location>
</feature>
<evidence type="ECO:0000313" key="3">
    <source>
        <dbReference type="Proteomes" id="UP000031189"/>
    </source>
</evidence>
<dbReference type="EMBL" id="JWHR01000026">
    <property type="protein sequence ID" value="KHS58588.1"/>
    <property type="molecule type" value="Genomic_DNA"/>
</dbReference>
<organism evidence="2 3">
    <name type="scientific">Terrisporobacter othiniensis</name>
    <dbReference type="NCBI Taxonomy" id="1577792"/>
    <lineage>
        <taxon>Bacteria</taxon>
        <taxon>Bacillati</taxon>
        <taxon>Bacillota</taxon>
        <taxon>Clostridia</taxon>
        <taxon>Peptostreptococcales</taxon>
        <taxon>Peptostreptococcaceae</taxon>
        <taxon>Terrisporobacter</taxon>
    </lineage>
</organism>
<evidence type="ECO:0000256" key="1">
    <source>
        <dbReference type="SAM" id="Phobius"/>
    </source>
</evidence>
<keyword evidence="3" id="KW-1185">Reference proteome</keyword>
<feature type="transmembrane region" description="Helical" evidence="1">
    <location>
        <begin position="31"/>
        <end position="46"/>
    </location>
</feature>
<dbReference type="OrthoDB" id="9845774at2"/>
<proteinExistence type="predicted"/>
<dbReference type="RefSeq" id="WP_039678235.1">
    <property type="nucleotide sequence ID" value="NZ_JWHR01000026.1"/>
</dbReference>
<sequence>MKLSKNRKVTIALAIIIGLLLGLIFDEGLDIVITIMCIIIIHKYIYNCEKTDKIFNQEMVFIDKEKYYKGLKIGVIVIDIYLIIKLIIIIKTEVFGLIGMDIILLSQLLAIYASNLAKKYVKTINGEEVNRSVNFINNKTLTIIVLVVFLGFSFNYFSKINISENEISTPSYMWKVDNEKEPKVVEIKVKDNLYQRADYSKGNSKYLEKYSKDAKIITILNVVKGYSMMSTIFMFILCFTQINFKDRKITSKIVDVFLIAAILFAMVALSDTIHLETNLTNYYVTYIEGK</sequence>
<dbReference type="AlphaFoldDB" id="A0A0B3W0P0"/>
<keyword evidence="1" id="KW-1133">Transmembrane helix</keyword>
<accession>A0A0B3W0P0</accession>
<comment type="caution">
    <text evidence="2">The sequence shown here is derived from an EMBL/GenBank/DDBJ whole genome shotgun (WGS) entry which is preliminary data.</text>
</comment>
<feature type="transmembrane region" description="Helical" evidence="1">
    <location>
        <begin position="67"/>
        <end position="88"/>
    </location>
</feature>
<protein>
    <submittedName>
        <fullName evidence="2">Uncharacterized protein</fullName>
    </submittedName>
</protein>
<feature type="transmembrane region" description="Helical" evidence="1">
    <location>
        <begin position="9"/>
        <end position="25"/>
    </location>
</feature>
<dbReference type="Proteomes" id="UP000031189">
    <property type="component" value="Unassembled WGS sequence"/>
</dbReference>
<gene>
    <name evidence="2" type="ORF">QX51_01965</name>
</gene>
<keyword evidence="1" id="KW-0472">Membrane</keyword>
<dbReference type="STRING" id="1577792.QX51_01965"/>
<feature type="transmembrane region" description="Helical" evidence="1">
    <location>
        <begin position="94"/>
        <end position="113"/>
    </location>
</feature>
<feature type="transmembrane region" description="Helical" evidence="1">
    <location>
        <begin position="225"/>
        <end position="244"/>
    </location>
</feature>
<evidence type="ECO:0000313" key="2">
    <source>
        <dbReference type="EMBL" id="KHS58588.1"/>
    </source>
</evidence>